<organism evidence="1 2">
    <name type="scientific">Antribacter soli</name>
    <dbReference type="NCBI Taxonomy" id="2910976"/>
    <lineage>
        <taxon>Bacteria</taxon>
        <taxon>Bacillati</taxon>
        <taxon>Actinomycetota</taxon>
        <taxon>Actinomycetes</taxon>
        <taxon>Micrococcales</taxon>
        <taxon>Promicromonosporaceae</taxon>
        <taxon>Antribacter</taxon>
    </lineage>
</organism>
<accession>A0AA41QAR6</accession>
<gene>
    <name evidence="1" type="ORF">L1785_03340</name>
</gene>
<dbReference type="RefSeq" id="WP_236087715.1">
    <property type="nucleotide sequence ID" value="NZ_JAKGSG010000011.1"/>
</dbReference>
<dbReference type="EMBL" id="JAKGSG010000011">
    <property type="protein sequence ID" value="MCF4120004.1"/>
    <property type="molecule type" value="Genomic_DNA"/>
</dbReference>
<protein>
    <submittedName>
        <fullName evidence="1">Uncharacterized protein</fullName>
    </submittedName>
</protein>
<dbReference type="Proteomes" id="UP001165405">
    <property type="component" value="Unassembled WGS sequence"/>
</dbReference>
<dbReference type="AlphaFoldDB" id="A0AA41QAR6"/>
<keyword evidence="2" id="KW-1185">Reference proteome</keyword>
<proteinExistence type="predicted"/>
<name>A0AA41QAR6_9MICO</name>
<reference evidence="1" key="1">
    <citation type="submission" date="2022-01" db="EMBL/GenBank/DDBJ databases">
        <title>Antribacter sp. nov., isolated from Guizhou of China.</title>
        <authorList>
            <person name="Chengliang C."/>
            <person name="Ya Z."/>
        </authorList>
    </citation>
    <scope>NUCLEOTIDE SEQUENCE</scope>
    <source>
        <strain evidence="1">KLBMP 9083</strain>
    </source>
</reference>
<evidence type="ECO:0000313" key="2">
    <source>
        <dbReference type="Proteomes" id="UP001165405"/>
    </source>
</evidence>
<evidence type="ECO:0000313" key="1">
    <source>
        <dbReference type="EMBL" id="MCF4120004.1"/>
    </source>
</evidence>
<sequence>MKYFYFSDLSSRGKLPRASTSNLLPSLAIAAADNLNEAKRRLHALGLRAGKPRKATAKEVRVLQDMGATVAWNTADMEEGEWLYDMTVDEYVEGRSSAVAVQDETGAGGTSVHQ</sequence>
<comment type="caution">
    <text evidence="1">The sequence shown here is derived from an EMBL/GenBank/DDBJ whole genome shotgun (WGS) entry which is preliminary data.</text>
</comment>